<accession>A0AA88RMH0</accession>
<evidence type="ECO:0000256" key="3">
    <source>
        <dbReference type="ARBA" id="ARBA00022679"/>
    </source>
</evidence>
<dbReference type="SUPFAM" id="SSF53756">
    <property type="entry name" value="UDP-Glycosyltransferase/glycogen phosphorylase"/>
    <property type="match status" value="2"/>
</dbReference>
<gene>
    <name evidence="4" type="ORF">RJ640_025630</name>
</gene>
<dbReference type="PANTHER" id="PTHR48048:SF76">
    <property type="entry name" value="UDP-GLYCOSYLTRANSFERASE 708D1-LIKE"/>
    <property type="match status" value="1"/>
</dbReference>
<dbReference type="InterPro" id="IPR002213">
    <property type="entry name" value="UDP_glucos_trans"/>
</dbReference>
<reference evidence="4" key="1">
    <citation type="submission" date="2022-12" db="EMBL/GenBank/DDBJ databases">
        <title>Draft genome assemblies for two species of Escallonia (Escalloniales).</title>
        <authorList>
            <person name="Chanderbali A."/>
            <person name="Dervinis C."/>
            <person name="Anghel I."/>
            <person name="Soltis D."/>
            <person name="Soltis P."/>
            <person name="Zapata F."/>
        </authorList>
    </citation>
    <scope>NUCLEOTIDE SEQUENCE</scope>
    <source>
        <strain evidence="4">UCBG92.1500</strain>
        <tissue evidence="4">Leaf</tissue>
    </source>
</reference>
<dbReference type="PANTHER" id="PTHR48048">
    <property type="entry name" value="GLYCOSYLTRANSFERASE"/>
    <property type="match status" value="1"/>
</dbReference>
<dbReference type="EMBL" id="JAVXUO010000931">
    <property type="protein sequence ID" value="KAK2987863.1"/>
    <property type="molecule type" value="Genomic_DNA"/>
</dbReference>
<protein>
    <submittedName>
        <fullName evidence="4">Uncharacterized protein</fullName>
    </submittedName>
</protein>
<keyword evidence="5" id="KW-1185">Reference proteome</keyword>
<sequence length="938" mass="102894">MSNSQHCQHSPPHIALLPCAGMGHLTPFLRLAAMLASRNCTVTLITVQPTVSMAESTHITSFFAAHPHINRLDFQILPYVPLSPALNDPFFLQFEAINSSLHLLPSLLTPLWPPLSAIFYDFAVATGVCQISAELGIPNFIVSTTSAKFHSLAAYLPYLKFEKLANDPNVEIPGLAPLPISSIPPPFFSPNNPFTTLLASNARSHSKANGVLLNIFDWFDTETIAALNNGEVLSDLPRFYPVGPFEPYELEKGHHHLLTWLDEKAAQSVIYVSFGSRTAMSKDQIRELGEGLERSGHRFLWVLKGHKLDKDDTEGVGELVGQSFVERTKQQGLVVKGWVEQEEILAHPAVGGFVSHCGWNSVMEAARRGVPVLAWPQAGDQKINAGVLEKAGLGLWVRDWGWGGERLVKGEEIGDKVIELMGSEKLRAKARKVGEEARKAGMAGGSSVKALMEVIEIMLKSKEGINTTHQLTMSTTMACNQPQPHVALLPSAGMGHLTPFLRLAAMLASRSCTVTLMTIQPTVSEAESTHITSFFATHPHINRLDFHVHPSATSDTTTDDPFFIRFGAISRSGHLLGPLLCSLSPPLSAIFSDFIATAGVSQVCEDLCIPNYTVITTSARFYSLIACLPYLSLENHAKTGGSENDVEIPGLGSLAPSIIPPPFFNSNHLFTNVIETNARFLPKAKGIFLNTFHWFEPETIAAQNNGKVLTNLPPVLPIGPYEPYELKQGHHIPWLDDQPAESVVYVSFGSRTTMSKDQLRELGNGLERSGHRFLWVLKASKVDKDDKESLEELLGHSFFERTKNEGIVVKEWVQQEEILAHPAIGGFVSHCGWNSVMEAAQTGVPVLAWPQHGDQKVNAEVVEKAELGIWARHWGWGGQKLVKGQDVAEKVIELMGDHILRAKARKVGEEARKASKVGGSSEKVLMEVIEFLTPKEAN</sequence>
<organism evidence="4 5">
    <name type="scientific">Escallonia rubra</name>
    <dbReference type="NCBI Taxonomy" id="112253"/>
    <lineage>
        <taxon>Eukaryota</taxon>
        <taxon>Viridiplantae</taxon>
        <taxon>Streptophyta</taxon>
        <taxon>Embryophyta</taxon>
        <taxon>Tracheophyta</taxon>
        <taxon>Spermatophyta</taxon>
        <taxon>Magnoliopsida</taxon>
        <taxon>eudicotyledons</taxon>
        <taxon>Gunneridae</taxon>
        <taxon>Pentapetalae</taxon>
        <taxon>asterids</taxon>
        <taxon>campanulids</taxon>
        <taxon>Escalloniales</taxon>
        <taxon>Escalloniaceae</taxon>
        <taxon>Escallonia</taxon>
    </lineage>
</organism>
<keyword evidence="2" id="KW-0328">Glycosyltransferase</keyword>
<evidence type="ECO:0000256" key="2">
    <source>
        <dbReference type="ARBA" id="ARBA00022676"/>
    </source>
</evidence>
<dbReference type="FunFam" id="3.40.50.2000:FF:000124">
    <property type="entry name" value="Glycosyltransferase"/>
    <property type="match status" value="1"/>
</dbReference>
<dbReference type="PROSITE" id="PS00375">
    <property type="entry name" value="UDPGT"/>
    <property type="match status" value="2"/>
</dbReference>
<dbReference type="GO" id="GO:0035251">
    <property type="term" value="F:UDP-glucosyltransferase activity"/>
    <property type="evidence" value="ECO:0007669"/>
    <property type="project" value="InterPro"/>
</dbReference>
<evidence type="ECO:0000313" key="5">
    <source>
        <dbReference type="Proteomes" id="UP001187471"/>
    </source>
</evidence>
<dbReference type="FunFam" id="3.40.50.2000:FF:000060">
    <property type="entry name" value="Glycosyltransferase"/>
    <property type="match status" value="1"/>
</dbReference>
<evidence type="ECO:0000256" key="1">
    <source>
        <dbReference type="ARBA" id="ARBA00009995"/>
    </source>
</evidence>
<comment type="caution">
    <text evidence="4">The sequence shown here is derived from an EMBL/GenBank/DDBJ whole genome shotgun (WGS) entry which is preliminary data.</text>
</comment>
<comment type="similarity">
    <text evidence="1">Belongs to the UDP-glycosyltransferase family.</text>
</comment>
<evidence type="ECO:0000313" key="4">
    <source>
        <dbReference type="EMBL" id="KAK2987863.1"/>
    </source>
</evidence>
<dbReference type="InterPro" id="IPR050481">
    <property type="entry name" value="UDP-glycosyltransf_plant"/>
</dbReference>
<dbReference type="Proteomes" id="UP001187471">
    <property type="component" value="Unassembled WGS sequence"/>
</dbReference>
<keyword evidence="3" id="KW-0808">Transferase</keyword>
<dbReference type="Gene3D" id="3.40.50.2000">
    <property type="entry name" value="Glycogen Phosphorylase B"/>
    <property type="match status" value="4"/>
</dbReference>
<name>A0AA88RMH0_9ASTE</name>
<dbReference type="AlphaFoldDB" id="A0AA88RMH0"/>
<dbReference type="Pfam" id="PF00201">
    <property type="entry name" value="UDPGT"/>
    <property type="match status" value="2"/>
</dbReference>
<proteinExistence type="inferred from homology"/>
<dbReference type="CDD" id="cd03784">
    <property type="entry name" value="GT1_Gtf-like"/>
    <property type="match status" value="2"/>
</dbReference>
<dbReference type="InterPro" id="IPR035595">
    <property type="entry name" value="UDP_glycos_trans_CS"/>
</dbReference>
<dbReference type="GO" id="GO:0016138">
    <property type="term" value="P:glycoside biosynthetic process"/>
    <property type="evidence" value="ECO:0007669"/>
    <property type="project" value="UniProtKB-ARBA"/>
</dbReference>